<accession>A0ABY5DQX8</accession>
<sequence length="460" mass="48188">MPEDQFDVIVLGAGPAGEVASGRLADAGLEVALVERHLVGGECSFYGCMPSKALLRPAQALAEVARIPGAAEAVTGTLDAAAALARRDEVIHDLDDSAQLPWIEERGITLLRGVATLDGEKAIVLDDGRRLTARRAIVLAVGSRAALPPIDGLAEAVPWTNREITTAKAVPASLVVIGGGPIGAEMAQAWRTLGAEVTLLEVADRLLLKEEPFASAQVTEASEALGVTVRTGVRIVRVERDADTGPVRVVLEGEETVEAAELLVAAGRHVPLDDLGLVTVGVKPDARGFVEVEDTMRVPGRDWLYAIGDMNGRALLTHMGKYQARIAADDILGRPTSVRLDGARSPRVTFTEPQVAAVGWTLDGALEAGLQARAVDVATSGNAGGSFYGRNAPGTARLVIDDGRGLVVGATITGADVQDFLQAATIAVVGEVPLDVLWHAVPAFPTRSEIWLRLLEKAGL</sequence>
<dbReference type="EMBL" id="CP098502">
    <property type="protein sequence ID" value="UTI64446.1"/>
    <property type="molecule type" value="Genomic_DNA"/>
</dbReference>
<dbReference type="Gene3D" id="3.50.50.60">
    <property type="entry name" value="FAD/NAD(P)-binding domain"/>
    <property type="match status" value="2"/>
</dbReference>
<evidence type="ECO:0000313" key="8">
    <source>
        <dbReference type="Proteomes" id="UP001056035"/>
    </source>
</evidence>
<dbReference type="InterPro" id="IPR004099">
    <property type="entry name" value="Pyr_nucl-diS_OxRdtase_dimer"/>
</dbReference>
<evidence type="ECO:0000259" key="5">
    <source>
        <dbReference type="Pfam" id="PF02852"/>
    </source>
</evidence>
<dbReference type="Gene3D" id="3.30.390.30">
    <property type="match status" value="1"/>
</dbReference>
<evidence type="ECO:0000256" key="3">
    <source>
        <dbReference type="ARBA" id="ARBA00022630"/>
    </source>
</evidence>
<dbReference type="InterPro" id="IPR001100">
    <property type="entry name" value="Pyr_nuc-diS_OxRdtase"/>
</dbReference>
<proteinExistence type="inferred from homology"/>
<evidence type="ECO:0000256" key="1">
    <source>
        <dbReference type="ARBA" id="ARBA00001974"/>
    </source>
</evidence>
<dbReference type="Proteomes" id="UP001056035">
    <property type="component" value="Chromosome"/>
</dbReference>
<dbReference type="PRINTS" id="PR00411">
    <property type="entry name" value="PNDRDTASEI"/>
</dbReference>
<name>A0ABY5DQX8_9ACTN</name>
<feature type="domain" description="Pyridine nucleotide-disulphide oxidoreductase dimerisation" evidence="5">
    <location>
        <begin position="346"/>
        <end position="451"/>
    </location>
</feature>
<reference evidence="7 8" key="1">
    <citation type="submission" date="2022-06" db="EMBL/GenBank/DDBJ databases">
        <title>Paraconexibacter antarcticus.</title>
        <authorList>
            <person name="Kim C.S."/>
        </authorList>
    </citation>
    <scope>NUCLEOTIDE SEQUENCE [LARGE SCALE GENOMIC DNA]</scope>
    <source>
        <strain evidence="7 8">02-257</strain>
    </source>
</reference>
<keyword evidence="8" id="KW-1185">Reference proteome</keyword>
<evidence type="ECO:0000313" key="7">
    <source>
        <dbReference type="EMBL" id="UTI64446.1"/>
    </source>
</evidence>
<evidence type="ECO:0000259" key="6">
    <source>
        <dbReference type="Pfam" id="PF07992"/>
    </source>
</evidence>
<dbReference type="InterPro" id="IPR016156">
    <property type="entry name" value="FAD/NAD-linked_Rdtase_dimer_sf"/>
</dbReference>
<dbReference type="Pfam" id="PF02852">
    <property type="entry name" value="Pyr_redox_dim"/>
    <property type="match status" value="1"/>
</dbReference>
<comment type="cofactor">
    <cofactor evidence="1">
        <name>FAD</name>
        <dbReference type="ChEBI" id="CHEBI:57692"/>
    </cofactor>
</comment>
<comment type="similarity">
    <text evidence="2">Belongs to the class-I pyridine nucleotide-disulfide oxidoreductase family.</text>
</comment>
<evidence type="ECO:0000256" key="2">
    <source>
        <dbReference type="ARBA" id="ARBA00007532"/>
    </source>
</evidence>
<feature type="domain" description="FAD/NAD(P)-binding" evidence="6">
    <location>
        <begin position="6"/>
        <end position="319"/>
    </location>
</feature>
<dbReference type="InterPro" id="IPR023753">
    <property type="entry name" value="FAD/NAD-binding_dom"/>
</dbReference>
<organism evidence="7 8">
    <name type="scientific">Paraconexibacter antarcticus</name>
    <dbReference type="NCBI Taxonomy" id="2949664"/>
    <lineage>
        <taxon>Bacteria</taxon>
        <taxon>Bacillati</taxon>
        <taxon>Actinomycetota</taxon>
        <taxon>Thermoleophilia</taxon>
        <taxon>Solirubrobacterales</taxon>
        <taxon>Paraconexibacteraceae</taxon>
        <taxon>Paraconexibacter</taxon>
    </lineage>
</organism>
<dbReference type="PANTHER" id="PTHR43014">
    <property type="entry name" value="MERCURIC REDUCTASE"/>
    <property type="match status" value="1"/>
</dbReference>
<keyword evidence="4" id="KW-0274">FAD</keyword>
<keyword evidence="3" id="KW-0285">Flavoprotein</keyword>
<dbReference type="PIRSF" id="PIRSF000350">
    <property type="entry name" value="Mercury_reductase_MerA"/>
    <property type="match status" value="1"/>
</dbReference>
<gene>
    <name evidence="7" type="ORF">NBH00_24300</name>
</gene>
<dbReference type="PRINTS" id="PR00368">
    <property type="entry name" value="FADPNR"/>
</dbReference>
<dbReference type="SUPFAM" id="SSF55424">
    <property type="entry name" value="FAD/NAD-linked reductases, dimerisation (C-terminal) domain"/>
    <property type="match status" value="1"/>
</dbReference>
<dbReference type="Pfam" id="PF07992">
    <property type="entry name" value="Pyr_redox_2"/>
    <property type="match status" value="1"/>
</dbReference>
<dbReference type="SUPFAM" id="SSF51905">
    <property type="entry name" value="FAD/NAD(P)-binding domain"/>
    <property type="match status" value="1"/>
</dbReference>
<dbReference type="PANTHER" id="PTHR43014:SF2">
    <property type="entry name" value="MERCURIC REDUCTASE"/>
    <property type="match status" value="1"/>
</dbReference>
<evidence type="ECO:0000256" key="4">
    <source>
        <dbReference type="ARBA" id="ARBA00022827"/>
    </source>
</evidence>
<dbReference type="InterPro" id="IPR036188">
    <property type="entry name" value="FAD/NAD-bd_sf"/>
</dbReference>
<dbReference type="RefSeq" id="WP_254571148.1">
    <property type="nucleotide sequence ID" value="NZ_CP098502.1"/>
</dbReference>
<protein>
    <submittedName>
        <fullName evidence="7">NAD(P)/FAD-dependent oxidoreductase</fullName>
    </submittedName>
</protein>